<evidence type="ECO:0000256" key="3">
    <source>
        <dbReference type="ARBA" id="ARBA00023163"/>
    </source>
</evidence>
<evidence type="ECO:0000256" key="1">
    <source>
        <dbReference type="ARBA" id="ARBA00023015"/>
    </source>
</evidence>
<dbReference type="GO" id="GO:0003677">
    <property type="term" value="F:DNA binding"/>
    <property type="evidence" value="ECO:0007669"/>
    <property type="project" value="UniProtKB-KW"/>
</dbReference>
<keyword evidence="3" id="KW-0804">Transcription</keyword>
<dbReference type="SUPFAM" id="SSF101941">
    <property type="entry name" value="NAC domain"/>
    <property type="match status" value="1"/>
</dbReference>
<evidence type="ECO:0000313" key="7">
    <source>
        <dbReference type="EMBL" id="GAA0149386.1"/>
    </source>
</evidence>
<gene>
    <name evidence="7" type="ORF">LIER_43053</name>
</gene>
<dbReference type="PANTHER" id="PTHR31719:SF179">
    <property type="entry name" value="OS08G0148400 PROTEIN"/>
    <property type="match status" value="1"/>
</dbReference>
<evidence type="ECO:0000256" key="4">
    <source>
        <dbReference type="ARBA" id="ARBA00023242"/>
    </source>
</evidence>
<evidence type="ECO:0000256" key="2">
    <source>
        <dbReference type="ARBA" id="ARBA00023125"/>
    </source>
</evidence>
<feature type="region of interest" description="Disordered" evidence="5">
    <location>
        <begin position="220"/>
        <end position="242"/>
    </location>
</feature>
<dbReference type="GO" id="GO:0006355">
    <property type="term" value="P:regulation of DNA-templated transcription"/>
    <property type="evidence" value="ECO:0007669"/>
    <property type="project" value="InterPro"/>
</dbReference>
<protein>
    <submittedName>
        <fullName evidence="7">DNA-binding transcription factor</fullName>
    </submittedName>
</protein>
<accession>A0AAV3PDN7</accession>
<evidence type="ECO:0000259" key="6">
    <source>
        <dbReference type="PROSITE" id="PS51005"/>
    </source>
</evidence>
<dbReference type="Gene3D" id="2.170.150.80">
    <property type="entry name" value="NAC domain"/>
    <property type="match status" value="1"/>
</dbReference>
<dbReference type="InterPro" id="IPR036093">
    <property type="entry name" value="NAC_dom_sf"/>
</dbReference>
<dbReference type="Pfam" id="PF02365">
    <property type="entry name" value="NAM"/>
    <property type="match status" value="1"/>
</dbReference>
<keyword evidence="8" id="KW-1185">Reference proteome</keyword>
<dbReference type="Proteomes" id="UP001454036">
    <property type="component" value="Unassembled WGS sequence"/>
</dbReference>
<evidence type="ECO:0000256" key="5">
    <source>
        <dbReference type="SAM" id="MobiDB-lite"/>
    </source>
</evidence>
<dbReference type="PROSITE" id="PS51005">
    <property type="entry name" value="NAC"/>
    <property type="match status" value="1"/>
</dbReference>
<feature type="compositionally biased region" description="Polar residues" evidence="5">
    <location>
        <begin position="221"/>
        <end position="240"/>
    </location>
</feature>
<reference evidence="7 8" key="1">
    <citation type="submission" date="2024-01" db="EMBL/GenBank/DDBJ databases">
        <title>The complete chloroplast genome sequence of Lithospermum erythrorhizon: insights into the phylogenetic relationship among Boraginaceae species and the maternal lineages of purple gromwells.</title>
        <authorList>
            <person name="Okada T."/>
            <person name="Watanabe K."/>
        </authorList>
    </citation>
    <scope>NUCLEOTIDE SEQUENCE [LARGE SCALE GENOMIC DNA]</scope>
</reference>
<dbReference type="EMBL" id="BAABME010032398">
    <property type="protein sequence ID" value="GAA0149386.1"/>
    <property type="molecule type" value="Genomic_DNA"/>
</dbReference>
<evidence type="ECO:0000313" key="8">
    <source>
        <dbReference type="Proteomes" id="UP001454036"/>
    </source>
</evidence>
<organism evidence="7 8">
    <name type="scientific">Lithospermum erythrorhizon</name>
    <name type="common">Purple gromwell</name>
    <name type="synonym">Lithospermum officinale var. erythrorhizon</name>
    <dbReference type="NCBI Taxonomy" id="34254"/>
    <lineage>
        <taxon>Eukaryota</taxon>
        <taxon>Viridiplantae</taxon>
        <taxon>Streptophyta</taxon>
        <taxon>Embryophyta</taxon>
        <taxon>Tracheophyta</taxon>
        <taxon>Spermatophyta</taxon>
        <taxon>Magnoliopsida</taxon>
        <taxon>eudicotyledons</taxon>
        <taxon>Gunneridae</taxon>
        <taxon>Pentapetalae</taxon>
        <taxon>asterids</taxon>
        <taxon>lamiids</taxon>
        <taxon>Boraginales</taxon>
        <taxon>Boraginaceae</taxon>
        <taxon>Boraginoideae</taxon>
        <taxon>Lithospermeae</taxon>
        <taxon>Lithospermum</taxon>
    </lineage>
</organism>
<dbReference type="PANTHER" id="PTHR31719">
    <property type="entry name" value="NAC TRANSCRIPTION FACTOR 56"/>
    <property type="match status" value="1"/>
</dbReference>
<feature type="domain" description="NAC" evidence="6">
    <location>
        <begin position="64"/>
        <end position="217"/>
    </location>
</feature>
<dbReference type="AlphaFoldDB" id="A0AAV3PDN7"/>
<dbReference type="InterPro" id="IPR003441">
    <property type="entry name" value="NAC-dom"/>
</dbReference>
<keyword evidence="4" id="KW-0539">Nucleus</keyword>
<comment type="caution">
    <text evidence="7">The sequence shown here is derived from an EMBL/GenBank/DDBJ whole genome shotgun (WGS) entry which is preliminary data.</text>
</comment>
<sequence>MTTPHHSLNSTNTVENANGYDQESPLHQIFNNNVVVPEVNNVVAATSYNDNNVGLSWDEWPFEFPVGYRFLPEDEELIVYYLMRKIRNLKLPYDKIKDVDLYHTTPDEVTAEYEPVGDNKWYFFTSRKKKYRNGRRPDRSTGSGYWKATGADKPIKFRHQVVGYKNSLVFYQGKPPNGPRTNWIMHEFRVEQISERKKTHENDMTLDDWVLCRIYKKNDNKASSSSRNPTISVEDNNCHTQPKPELVEVDDEKPPQPIDSIEDCMEKDQDYYYIMYGQTPEYYFNNYNVSLLDSSNPGVNDNVYHSNPGVNDGQNGFFNSYEANPSGYSMNPAPHYTMDSLETWSIFKSCHQSYL</sequence>
<keyword evidence="2 7" id="KW-0238">DNA-binding</keyword>
<name>A0AAV3PDN7_LITER</name>
<keyword evidence="1" id="KW-0805">Transcription regulation</keyword>
<proteinExistence type="predicted"/>